<comment type="caution">
    <text evidence="1">The sequence shown here is derived from an EMBL/GenBank/DDBJ whole genome shotgun (WGS) entry which is preliminary data.</text>
</comment>
<keyword evidence="2" id="KW-1185">Reference proteome</keyword>
<reference evidence="1 2" key="1">
    <citation type="submission" date="2016-04" db="EMBL/GenBank/DDBJ databases">
        <title>Genome sequence of Clostridium magnum DSM 2767.</title>
        <authorList>
            <person name="Poehlein A."/>
            <person name="Uhlig R."/>
            <person name="Fischer R."/>
            <person name="Bahl H."/>
            <person name="Daniel R."/>
        </authorList>
    </citation>
    <scope>NUCLEOTIDE SEQUENCE [LARGE SCALE GENOMIC DNA]</scope>
    <source>
        <strain evidence="1 2">DSM 2767</strain>
    </source>
</reference>
<evidence type="ECO:0000313" key="2">
    <source>
        <dbReference type="Proteomes" id="UP000076603"/>
    </source>
</evidence>
<sequence length="79" mass="9180">MKNINRINTVIFKRIDEADWELGITLEFTNGDSTLVDSEGNKVKEIWDCKDYSGLDIRTSVFEEFDKFNYKKIKPATKG</sequence>
<dbReference type="RefSeq" id="WP_066619855.1">
    <property type="nucleotide sequence ID" value="NZ_FQXL01000079.1"/>
</dbReference>
<dbReference type="AlphaFoldDB" id="A0A161Y7K7"/>
<accession>A0A161Y7K7</accession>
<protein>
    <submittedName>
        <fullName evidence="1">Uncharacterized protein</fullName>
    </submittedName>
</protein>
<dbReference type="STRING" id="1121326.CLMAG_14420"/>
<proteinExistence type="predicted"/>
<dbReference type="PATRIC" id="fig|1121326.3.peg.1412"/>
<evidence type="ECO:0000313" key="1">
    <source>
        <dbReference type="EMBL" id="KZL94389.1"/>
    </source>
</evidence>
<dbReference type="EMBL" id="LWAE01000001">
    <property type="protein sequence ID" value="KZL94389.1"/>
    <property type="molecule type" value="Genomic_DNA"/>
</dbReference>
<organism evidence="1 2">
    <name type="scientific">Clostridium magnum DSM 2767</name>
    <dbReference type="NCBI Taxonomy" id="1121326"/>
    <lineage>
        <taxon>Bacteria</taxon>
        <taxon>Bacillati</taxon>
        <taxon>Bacillota</taxon>
        <taxon>Clostridia</taxon>
        <taxon>Eubacteriales</taxon>
        <taxon>Clostridiaceae</taxon>
        <taxon>Clostridium</taxon>
    </lineage>
</organism>
<gene>
    <name evidence="1" type="ORF">CLMAG_14420</name>
</gene>
<name>A0A161Y7K7_9CLOT</name>
<dbReference type="Proteomes" id="UP000076603">
    <property type="component" value="Unassembled WGS sequence"/>
</dbReference>